<feature type="chain" id="PRO_5039967682" description="Pectinesterase" evidence="11">
    <location>
        <begin position="22"/>
        <end position="612"/>
    </location>
</feature>
<evidence type="ECO:0000256" key="9">
    <source>
        <dbReference type="ARBA" id="ARBA00023085"/>
    </source>
</evidence>
<dbReference type="Pfam" id="PF01095">
    <property type="entry name" value="Pectinesterase"/>
    <property type="match status" value="1"/>
</dbReference>
<comment type="subcellular location">
    <subcellularLocation>
        <location evidence="1">Secreted</location>
        <location evidence="1">Cell wall</location>
    </subcellularLocation>
</comment>
<feature type="compositionally biased region" description="Basic residues" evidence="12">
    <location>
        <begin position="246"/>
        <end position="262"/>
    </location>
</feature>
<dbReference type="InterPro" id="IPR012334">
    <property type="entry name" value="Pectin_lyas_fold"/>
</dbReference>
<evidence type="ECO:0000313" key="14">
    <source>
        <dbReference type="Proteomes" id="UP000447434"/>
    </source>
</evidence>
<name>A0A6A4QDI3_LUPAL</name>
<dbReference type="GO" id="GO:0042545">
    <property type="term" value="P:cell wall modification"/>
    <property type="evidence" value="ECO:0007669"/>
    <property type="project" value="UniProtKB-UniRule"/>
</dbReference>
<evidence type="ECO:0000256" key="3">
    <source>
        <dbReference type="ARBA" id="ARBA00006027"/>
    </source>
</evidence>
<dbReference type="EMBL" id="WOCE01000006">
    <property type="protein sequence ID" value="KAE9611881.1"/>
    <property type="molecule type" value="Genomic_DNA"/>
</dbReference>
<dbReference type="GO" id="GO:0030599">
    <property type="term" value="F:pectinesterase activity"/>
    <property type="evidence" value="ECO:0007669"/>
    <property type="project" value="UniProtKB-UniRule"/>
</dbReference>
<dbReference type="SUPFAM" id="SSF101148">
    <property type="entry name" value="Plant invertase/pectin methylesterase inhibitor"/>
    <property type="match status" value="1"/>
</dbReference>
<evidence type="ECO:0000256" key="12">
    <source>
        <dbReference type="SAM" id="MobiDB-lite"/>
    </source>
</evidence>
<dbReference type="UniPathway" id="UPA00545">
    <property type="reaction ID" value="UER00823"/>
</dbReference>
<dbReference type="NCBIfam" id="TIGR01614">
    <property type="entry name" value="PME_inhib"/>
    <property type="match status" value="1"/>
</dbReference>
<feature type="region of interest" description="Disordered" evidence="12">
    <location>
        <begin position="244"/>
        <end position="263"/>
    </location>
</feature>
<dbReference type="InterPro" id="IPR006501">
    <property type="entry name" value="Pectinesterase_inhib_dom"/>
</dbReference>
<dbReference type="Gene3D" id="1.20.140.40">
    <property type="entry name" value="Invertase/pectin methylesterase inhibitor family protein"/>
    <property type="match status" value="1"/>
</dbReference>
<dbReference type="Proteomes" id="UP000447434">
    <property type="component" value="Chromosome 6"/>
</dbReference>
<dbReference type="GO" id="GO:0004857">
    <property type="term" value="F:enzyme inhibitor activity"/>
    <property type="evidence" value="ECO:0007669"/>
    <property type="project" value="InterPro"/>
</dbReference>
<proteinExistence type="inferred from homology"/>
<evidence type="ECO:0000256" key="10">
    <source>
        <dbReference type="ARBA" id="ARBA00023316"/>
    </source>
</evidence>
<keyword evidence="11" id="KW-0732">Signal</keyword>
<keyword evidence="14" id="KW-1185">Reference proteome</keyword>
<organism evidence="13 14">
    <name type="scientific">Lupinus albus</name>
    <name type="common">White lupine</name>
    <name type="synonym">Lupinus termis</name>
    <dbReference type="NCBI Taxonomy" id="3870"/>
    <lineage>
        <taxon>Eukaryota</taxon>
        <taxon>Viridiplantae</taxon>
        <taxon>Streptophyta</taxon>
        <taxon>Embryophyta</taxon>
        <taxon>Tracheophyta</taxon>
        <taxon>Spermatophyta</taxon>
        <taxon>Magnoliopsida</taxon>
        <taxon>eudicotyledons</taxon>
        <taxon>Gunneridae</taxon>
        <taxon>Pentapetalae</taxon>
        <taxon>rosids</taxon>
        <taxon>fabids</taxon>
        <taxon>Fabales</taxon>
        <taxon>Fabaceae</taxon>
        <taxon>Papilionoideae</taxon>
        <taxon>50 kb inversion clade</taxon>
        <taxon>genistoids sensu lato</taxon>
        <taxon>core genistoids</taxon>
        <taxon>Genisteae</taxon>
        <taxon>Lupinus</taxon>
    </lineage>
</organism>
<evidence type="ECO:0000313" key="13">
    <source>
        <dbReference type="EMBL" id="KAE9611881.1"/>
    </source>
</evidence>
<keyword evidence="7" id="KW-0964">Secreted</keyword>
<dbReference type="CDD" id="cd15798">
    <property type="entry name" value="PMEI-like_3"/>
    <property type="match status" value="1"/>
</dbReference>
<comment type="pathway">
    <text evidence="2 11">Glycan metabolism; pectin degradation; 2-dehydro-3-deoxy-D-gluconate from pectin: step 1/5.</text>
</comment>
<keyword evidence="10" id="KW-0961">Cell wall biogenesis/degradation</keyword>
<keyword evidence="6" id="KW-0134">Cell wall</keyword>
<evidence type="ECO:0000256" key="6">
    <source>
        <dbReference type="ARBA" id="ARBA00022512"/>
    </source>
</evidence>
<evidence type="ECO:0000256" key="2">
    <source>
        <dbReference type="ARBA" id="ARBA00005184"/>
    </source>
</evidence>
<evidence type="ECO:0000256" key="5">
    <source>
        <dbReference type="ARBA" id="ARBA00013229"/>
    </source>
</evidence>
<keyword evidence="8 11" id="KW-0378">Hydrolase</keyword>
<evidence type="ECO:0000256" key="4">
    <source>
        <dbReference type="ARBA" id="ARBA00007786"/>
    </source>
</evidence>
<evidence type="ECO:0000256" key="1">
    <source>
        <dbReference type="ARBA" id="ARBA00004191"/>
    </source>
</evidence>
<evidence type="ECO:0000256" key="7">
    <source>
        <dbReference type="ARBA" id="ARBA00022525"/>
    </source>
</evidence>
<accession>A0A6A4QDI3</accession>
<dbReference type="SMART" id="SM00856">
    <property type="entry name" value="PMEI"/>
    <property type="match status" value="1"/>
</dbReference>
<feature type="signal peptide" evidence="11">
    <location>
        <begin position="1"/>
        <end position="21"/>
    </location>
</feature>
<dbReference type="FunFam" id="2.160.20.10:FF:000029">
    <property type="entry name" value="Pectinesterase 4"/>
    <property type="match status" value="1"/>
</dbReference>
<evidence type="ECO:0000256" key="11">
    <source>
        <dbReference type="RuleBase" id="RU000589"/>
    </source>
</evidence>
<dbReference type="Pfam" id="PF04043">
    <property type="entry name" value="PMEI"/>
    <property type="match status" value="1"/>
</dbReference>
<dbReference type="InterPro" id="IPR011050">
    <property type="entry name" value="Pectin_lyase_fold/virulence"/>
</dbReference>
<comment type="similarity">
    <text evidence="4">In the C-terminal section; belongs to the pectinesterase family.</text>
</comment>
<dbReference type="InterPro" id="IPR000070">
    <property type="entry name" value="Pectinesterase_cat"/>
</dbReference>
<dbReference type="SUPFAM" id="SSF51126">
    <property type="entry name" value="Pectin lyase-like"/>
    <property type="match status" value="1"/>
</dbReference>
<reference evidence="14" key="1">
    <citation type="journal article" date="2020" name="Nat. Commun.">
        <title>Genome sequence of the cluster root forming white lupin.</title>
        <authorList>
            <person name="Hufnagel B."/>
            <person name="Marques A."/>
            <person name="Soriano A."/>
            <person name="Marques L."/>
            <person name="Divol F."/>
            <person name="Doumas P."/>
            <person name="Sallet E."/>
            <person name="Mancinotti D."/>
            <person name="Carrere S."/>
            <person name="Marande W."/>
            <person name="Arribat S."/>
            <person name="Keller J."/>
            <person name="Huneau C."/>
            <person name="Blein T."/>
            <person name="Aime D."/>
            <person name="Laguerre M."/>
            <person name="Taylor J."/>
            <person name="Schubert V."/>
            <person name="Nelson M."/>
            <person name="Geu-Flores F."/>
            <person name="Crespi M."/>
            <person name="Gallardo-Guerrero K."/>
            <person name="Delaux P.-M."/>
            <person name="Salse J."/>
            <person name="Berges H."/>
            <person name="Guyot R."/>
            <person name="Gouzy J."/>
            <person name="Peret B."/>
        </authorList>
    </citation>
    <scope>NUCLEOTIDE SEQUENCE [LARGE SCALE GENOMIC DNA]</scope>
    <source>
        <strain evidence="14">cv. Amiga</strain>
    </source>
</reference>
<protein>
    <recommendedName>
        <fullName evidence="5 11">Pectinesterase</fullName>
        <ecNumber evidence="5 11">3.1.1.11</ecNumber>
    </recommendedName>
</protein>
<keyword evidence="9 11" id="KW-0063">Aspartyl esterase</keyword>
<comment type="catalytic activity">
    <reaction evidence="11">
        <text>[(1-&gt;4)-alpha-D-galacturonosyl methyl ester](n) + n H2O = [(1-&gt;4)-alpha-D-galacturonosyl](n) + n methanol + n H(+)</text>
        <dbReference type="Rhea" id="RHEA:22380"/>
        <dbReference type="Rhea" id="RHEA-COMP:14570"/>
        <dbReference type="Rhea" id="RHEA-COMP:14573"/>
        <dbReference type="ChEBI" id="CHEBI:15377"/>
        <dbReference type="ChEBI" id="CHEBI:15378"/>
        <dbReference type="ChEBI" id="CHEBI:17790"/>
        <dbReference type="ChEBI" id="CHEBI:140522"/>
        <dbReference type="ChEBI" id="CHEBI:140523"/>
        <dbReference type="EC" id="3.1.1.11"/>
    </reaction>
</comment>
<sequence length="612" mass="64951">MKGKIIVSAVSLILVVGVVIGAVVINHNNSTTNTDVKANVKAADKICQSAEQKDLCVQTLGTVKETSDPKEYVAAVLKASTESVIKAFNMSDRLIVEHGNKGQGVKMALDDCKDLLESALDSLQLSTDMVGGNNVKQVHDQTADFRNWLTAVISYQQACLEGFDDGNEGEKAVKELFKNDSLDHIGKITGVALDLVADLSNILQHFGLQLDLKPSSRRLLGAEETDEEGLPTWLSASDRKLLGKVGKNKGGRKKGGKGKGKGGKVAGGAAAGAAAGAGAANAAGAAGPGARTVVVAKDGSGQFRTVKEAIDAYPKDLQGRYVIHVKAGVYDEYITVPKFAANILMYGDGPLNTIITGRKNFALAGIKTMMTATFANTAPGFIAKGIKFENTAGVEGHQAVALRNQGDMSAFFDCHIVGYQDSLYVQTNRQFYRNCEISGTIDFIFGTSATLIQNSRIIVRKPKANQFNTITADGTEHRTMNSGIVLQGCDIVAEAGLVPAQNPSYFGRPWKAYSTAVVMESNIDGCIHPEGWKEWEGAPGGFTGTLYFVEYANSGPGSNVAGRVKWNTLHTRVSPQEAAKYTAGQFLAAGPASKAEDWLKAAGVPFTLGFSK</sequence>
<dbReference type="InterPro" id="IPR035513">
    <property type="entry name" value="Invertase/methylesterase_inhib"/>
</dbReference>
<comment type="similarity">
    <text evidence="3">In the N-terminal section; belongs to the PMEI family.</text>
</comment>
<dbReference type="EC" id="3.1.1.11" evidence="5 11"/>
<comment type="caution">
    <text evidence="13">The sequence shown here is derived from an EMBL/GenBank/DDBJ whole genome shotgun (WGS) entry which is preliminary data.</text>
</comment>
<dbReference type="InterPro" id="IPR033131">
    <property type="entry name" value="Pectinesterase_Asp_AS"/>
</dbReference>
<dbReference type="AlphaFoldDB" id="A0A6A4QDI3"/>
<evidence type="ECO:0000256" key="8">
    <source>
        <dbReference type="ARBA" id="ARBA00022801"/>
    </source>
</evidence>
<dbReference type="Gene3D" id="2.160.20.10">
    <property type="entry name" value="Single-stranded right-handed beta-helix, Pectin lyase-like"/>
    <property type="match status" value="1"/>
</dbReference>
<dbReference type="PANTHER" id="PTHR31707">
    <property type="entry name" value="PECTINESTERASE"/>
    <property type="match status" value="1"/>
</dbReference>
<gene>
    <name evidence="13" type="ORF">Lalb_Chr06g0167121</name>
</gene>
<dbReference type="PROSITE" id="PS00503">
    <property type="entry name" value="PECTINESTERASE_2"/>
    <property type="match status" value="1"/>
</dbReference>
<dbReference type="GO" id="GO:0045490">
    <property type="term" value="P:pectin catabolic process"/>
    <property type="evidence" value="ECO:0007669"/>
    <property type="project" value="UniProtKB-UniRule"/>
</dbReference>
<dbReference type="OrthoDB" id="2019149at2759"/>